<dbReference type="EMBL" id="BPLQ01002015">
    <property type="protein sequence ID" value="GIX87588.1"/>
    <property type="molecule type" value="Genomic_DNA"/>
</dbReference>
<proteinExistence type="predicted"/>
<gene>
    <name evidence="2" type="ORF">CDAR_212171</name>
</gene>
<reference evidence="2 3" key="1">
    <citation type="submission" date="2021-06" db="EMBL/GenBank/DDBJ databases">
        <title>Caerostris darwini draft genome.</title>
        <authorList>
            <person name="Kono N."/>
            <person name="Arakawa K."/>
        </authorList>
    </citation>
    <scope>NUCLEOTIDE SEQUENCE [LARGE SCALE GENOMIC DNA]</scope>
</reference>
<dbReference type="AlphaFoldDB" id="A0AAV4NV16"/>
<dbReference type="Proteomes" id="UP001054837">
    <property type="component" value="Unassembled WGS sequence"/>
</dbReference>
<comment type="caution">
    <text evidence="2">The sequence shown here is derived from an EMBL/GenBank/DDBJ whole genome shotgun (WGS) entry which is preliminary data.</text>
</comment>
<sequence length="104" mass="11618">MHGLPLPITGCVSNIYLPFKQINGLAIQPPFPFDIANLISVNECQLSRTARDVPAQPSQPHSFPKINYLWNTFPNRSSPVMRGPTPPRPSLTHPMSQIRFAGRE</sequence>
<organism evidence="2 3">
    <name type="scientific">Caerostris darwini</name>
    <dbReference type="NCBI Taxonomy" id="1538125"/>
    <lineage>
        <taxon>Eukaryota</taxon>
        <taxon>Metazoa</taxon>
        <taxon>Ecdysozoa</taxon>
        <taxon>Arthropoda</taxon>
        <taxon>Chelicerata</taxon>
        <taxon>Arachnida</taxon>
        <taxon>Araneae</taxon>
        <taxon>Araneomorphae</taxon>
        <taxon>Entelegynae</taxon>
        <taxon>Araneoidea</taxon>
        <taxon>Araneidae</taxon>
        <taxon>Caerostris</taxon>
    </lineage>
</organism>
<accession>A0AAV4NV16</accession>
<keyword evidence="3" id="KW-1185">Reference proteome</keyword>
<feature type="region of interest" description="Disordered" evidence="1">
    <location>
        <begin position="77"/>
        <end position="104"/>
    </location>
</feature>
<evidence type="ECO:0000313" key="2">
    <source>
        <dbReference type="EMBL" id="GIX87588.1"/>
    </source>
</evidence>
<name>A0AAV4NV16_9ARAC</name>
<protein>
    <submittedName>
        <fullName evidence="2">Uncharacterized protein</fullName>
    </submittedName>
</protein>
<evidence type="ECO:0000313" key="3">
    <source>
        <dbReference type="Proteomes" id="UP001054837"/>
    </source>
</evidence>
<evidence type="ECO:0000256" key="1">
    <source>
        <dbReference type="SAM" id="MobiDB-lite"/>
    </source>
</evidence>